<keyword evidence="2" id="KW-1185">Reference proteome</keyword>
<dbReference type="EMBL" id="JAPQKI010000002">
    <property type="protein sequence ID" value="KAJ5111198.1"/>
    <property type="molecule type" value="Genomic_DNA"/>
</dbReference>
<evidence type="ECO:0000313" key="1">
    <source>
        <dbReference type="EMBL" id="KAJ5111198.1"/>
    </source>
</evidence>
<reference evidence="1" key="1">
    <citation type="submission" date="2022-11" db="EMBL/GenBank/DDBJ databases">
        <authorList>
            <person name="Petersen C."/>
        </authorList>
    </citation>
    <scope>NUCLEOTIDE SEQUENCE</scope>
    <source>
        <strain evidence="1">IBT 30761</strain>
    </source>
</reference>
<accession>A0A9W9G391</accession>
<dbReference type="RefSeq" id="XP_056479268.1">
    <property type="nucleotide sequence ID" value="XM_056614227.1"/>
</dbReference>
<gene>
    <name evidence="1" type="ORF">N7532_001733</name>
</gene>
<evidence type="ECO:0000313" key="2">
    <source>
        <dbReference type="Proteomes" id="UP001149074"/>
    </source>
</evidence>
<reference evidence="1" key="2">
    <citation type="journal article" date="2023" name="IMA Fungus">
        <title>Comparative genomic study of the Penicillium genus elucidates a diverse pangenome and 15 lateral gene transfer events.</title>
        <authorList>
            <person name="Petersen C."/>
            <person name="Sorensen T."/>
            <person name="Nielsen M.R."/>
            <person name="Sondergaard T.E."/>
            <person name="Sorensen J.L."/>
            <person name="Fitzpatrick D.A."/>
            <person name="Frisvad J.C."/>
            <person name="Nielsen K.L."/>
        </authorList>
    </citation>
    <scope>NUCLEOTIDE SEQUENCE</scope>
    <source>
        <strain evidence="1">IBT 30761</strain>
    </source>
</reference>
<comment type="caution">
    <text evidence="1">The sequence shown here is derived from an EMBL/GenBank/DDBJ whole genome shotgun (WGS) entry which is preliminary data.</text>
</comment>
<dbReference type="GeneID" id="81353206"/>
<proteinExistence type="predicted"/>
<protein>
    <submittedName>
        <fullName evidence="1">Uncharacterized protein</fullName>
    </submittedName>
</protein>
<sequence length="77" mass="8681">MKLAVQRLGDWPQGQSEYMKQNEKLFDNFVKELEGVDRIDTWDLKNFGSSKASGSDDILDFETVSWGLAVPGGIEEI</sequence>
<organism evidence="1 2">
    <name type="scientific">Penicillium argentinense</name>
    <dbReference type="NCBI Taxonomy" id="1131581"/>
    <lineage>
        <taxon>Eukaryota</taxon>
        <taxon>Fungi</taxon>
        <taxon>Dikarya</taxon>
        <taxon>Ascomycota</taxon>
        <taxon>Pezizomycotina</taxon>
        <taxon>Eurotiomycetes</taxon>
        <taxon>Eurotiomycetidae</taxon>
        <taxon>Eurotiales</taxon>
        <taxon>Aspergillaceae</taxon>
        <taxon>Penicillium</taxon>
    </lineage>
</organism>
<dbReference type="AlphaFoldDB" id="A0A9W9G391"/>
<dbReference type="Proteomes" id="UP001149074">
    <property type="component" value="Unassembled WGS sequence"/>
</dbReference>
<name>A0A9W9G391_9EURO</name>